<dbReference type="PANTHER" id="PTHR43135">
    <property type="entry name" value="ALPHA-D-RIBOSE 1-METHYLPHOSPHONATE 5-TRIPHOSPHATE DIPHOSPHATASE"/>
    <property type="match status" value="1"/>
</dbReference>
<evidence type="ECO:0000313" key="2">
    <source>
        <dbReference type="EMBL" id="MBB5436022.1"/>
    </source>
</evidence>
<keyword evidence="3" id="KW-1185">Reference proteome</keyword>
<dbReference type="SUPFAM" id="SSF51556">
    <property type="entry name" value="Metallo-dependent hydrolases"/>
    <property type="match status" value="1"/>
</dbReference>
<dbReference type="Gene3D" id="2.30.40.10">
    <property type="entry name" value="Urease, subunit C, domain 1"/>
    <property type="match status" value="1"/>
</dbReference>
<protein>
    <submittedName>
        <fullName evidence="2">Imidazolonepropionase-like amidohydrolase</fullName>
    </submittedName>
</protein>
<keyword evidence="2" id="KW-0378">Hydrolase</keyword>
<dbReference type="AlphaFoldDB" id="A0A7W8QT14"/>
<dbReference type="InterPro" id="IPR011059">
    <property type="entry name" value="Metal-dep_hydrolase_composite"/>
</dbReference>
<dbReference type="SUPFAM" id="SSF51338">
    <property type="entry name" value="Composite domain of metallo-dependent hydrolases"/>
    <property type="match status" value="1"/>
</dbReference>
<reference evidence="2 3" key="1">
    <citation type="submission" date="2020-08" db="EMBL/GenBank/DDBJ databases">
        <title>Sequencing the genomes of 1000 actinobacteria strains.</title>
        <authorList>
            <person name="Klenk H.-P."/>
        </authorList>
    </citation>
    <scope>NUCLEOTIDE SEQUENCE [LARGE SCALE GENOMIC DNA]</scope>
    <source>
        <strain evidence="2 3">DSM 44551</strain>
    </source>
</reference>
<dbReference type="GO" id="GO:0016810">
    <property type="term" value="F:hydrolase activity, acting on carbon-nitrogen (but not peptide) bonds"/>
    <property type="evidence" value="ECO:0007669"/>
    <property type="project" value="InterPro"/>
</dbReference>
<dbReference type="Pfam" id="PF01979">
    <property type="entry name" value="Amidohydro_1"/>
    <property type="match status" value="1"/>
</dbReference>
<dbReference type="RefSeq" id="WP_184399261.1">
    <property type="nucleotide sequence ID" value="NZ_BAAAJD010000037.1"/>
</dbReference>
<feature type="domain" description="Amidohydrolase-related" evidence="1">
    <location>
        <begin position="60"/>
        <end position="408"/>
    </location>
</feature>
<dbReference type="InterPro" id="IPR006680">
    <property type="entry name" value="Amidohydro-rel"/>
</dbReference>
<comment type="caution">
    <text evidence="2">The sequence shown here is derived from an EMBL/GenBank/DDBJ whole genome shotgun (WGS) entry which is preliminary data.</text>
</comment>
<dbReference type="Proteomes" id="UP000572635">
    <property type="component" value="Unassembled WGS sequence"/>
</dbReference>
<dbReference type="CDD" id="cd01299">
    <property type="entry name" value="Met_dep_hydrolase_A"/>
    <property type="match status" value="1"/>
</dbReference>
<gene>
    <name evidence="2" type="ORF">HDA36_006170</name>
</gene>
<dbReference type="InterPro" id="IPR057744">
    <property type="entry name" value="OTAase-like"/>
</dbReference>
<name>A0A7W8QT14_9ACTN</name>
<dbReference type="InterPro" id="IPR051781">
    <property type="entry name" value="Metallo-dep_Hydrolase"/>
</dbReference>
<dbReference type="Gene3D" id="3.20.20.140">
    <property type="entry name" value="Metal-dependent hydrolases"/>
    <property type="match status" value="1"/>
</dbReference>
<dbReference type="EMBL" id="JACHDB010000002">
    <property type="protein sequence ID" value="MBB5436022.1"/>
    <property type="molecule type" value="Genomic_DNA"/>
</dbReference>
<sequence length="425" mass="43823">MSPQDTIVVRNGTVIDGTGAGPRPDWAVVVRGGRIDWMGPAAELPRIGAAHRVLDARGGTVLPGFIDAHVHLTMPAGGMNPAHLLDDPPHYGYYRAIPLLRATLEAGVTGARDLAGLDMAVQKAVDEGVVDGPRLTIAYRALGPTGGHGDFRTCCGFDSGTVLGPDGGISMLTDGVDEALRNTREAMRRGAGVIKVMASGGVWSPRDTPWHDGLNVEEMTAIVREAAAHDVPVAAHAQSARSIRNALAAGVASVEHGYEIDAEGIDMLGESGAFLVPTLSTATTPPDPEKSAPYAVAKKLKLQEHLSENISAAIAAGVKVALGTDAGICPHGRNLRELELLVRHGMTPMGALLAGTRNAAELLGTAGEVGTLEPGKRADIVVCAGDPLADIALPGDPDNITAVLMDGAVRKDTTGAARTAPGAED</sequence>
<evidence type="ECO:0000313" key="3">
    <source>
        <dbReference type="Proteomes" id="UP000572635"/>
    </source>
</evidence>
<dbReference type="InterPro" id="IPR032466">
    <property type="entry name" value="Metal_Hydrolase"/>
</dbReference>
<accession>A0A7W8QT14</accession>
<dbReference type="PANTHER" id="PTHR43135:SF3">
    <property type="entry name" value="ALPHA-D-RIBOSE 1-METHYLPHOSPHONATE 5-TRIPHOSPHATE DIPHOSPHATASE"/>
    <property type="match status" value="1"/>
</dbReference>
<proteinExistence type="predicted"/>
<organism evidence="2 3">
    <name type="scientific">Nocardiopsis composta</name>
    <dbReference type="NCBI Taxonomy" id="157465"/>
    <lineage>
        <taxon>Bacteria</taxon>
        <taxon>Bacillati</taxon>
        <taxon>Actinomycetota</taxon>
        <taxon>Actinomycetes</taxon>
        <taxon>Streptosporangiales</taxon>
        <taxon>Nocardiopsidaceae</taxon>
        <taxon>Nocardiopsis</taxon>
    </lineage>
</organism>
<evidence type="ECO:0000259" key="1">
    <source>
        <dbReference type="Pfam" id="PF01979"/>
    </source>
</evidence>